<name>A0ABN6E1G5_9BACT</name>
<proteinExistence type="predicted"/>
<organism evidence="1 2">
    <name type="scientific">Desulfuromonas versatilis</name>
    <dbReference type="NCBI Taxonomy" id="2802975"/>
    <lineage>
        <taxon>Bacteria</taxon>
        <taxon>Pseudomonadati</taxon>
        <taxon>Thermodesulfobacteriota</taxon>
        <taxon>Desulfuromonadia</taxon>
        <taxon>Desulfuromonadales</taxon>
        <taxon>Desulfuromonadaceae</taxon>
        <taxon>Desulfuromonas</taxon>
    </lineage>
</organism>
<dbReference type="EMBL" id="AP024355">
    <property type="protein sequence ID" value="BCR05314.1"/>
    <property type="molecule type" value="Genomic_DNA"/>
</dbReference>
<sequence length="143" mass="15927">MTAAKGRRSSPDKADRLALRISAKDKFALELLAQKKGTTVSALILDAIRVPLEQGLTIIKREGGVEVEAYIPDEVYDPLEPDRIVKLALIAPEFLSDLEQVIWKVIQEDPAYTGEDGPKFKAIRDRWESIKSTADDLLKLHSS</sequence>
<accession>A0ABN6E1G5</accession>
<reference evidence="1 2" key="1">
    <citation type="journal article" date="2016" name="C (Basel)">
        <title>Selective Growth of and Electricity Production by Marine Exoelectrogenic Bacteria in Self-Aggregated Hydrogel of Microbially Reduced Graphene Oxide.</title>
        <authorList>
            <person name="Yoshida N."/>
            <person name="Goto Y."/>
            <person name="Miyata Y."/>
        </authorList>
    </citation>
    <scope>NUCLEOTIDE SEQUENCE [LARGE SCALE GENOMIC DNA]</scope>
    <source>
        <strain evidence="1 2">NIT-T3</strain>
    </source>
</reference>
<keyword evidence="2" id="KW-1185">Reference proteome</keyword>
<gene>
    <name evidence="1" type="ORF">DESUT3_23830</name>
</gene>
<evidence type="ECO:0008006" key="3">
    <source>
        <dbReference type="Google" id="ProtNLM"/>
    </source>
</evidence>
<evidence type="ECO:0000313" key="1">
    <source>
        <dbReference type="EMBL" id="BCR05314.1"/>
    </source>
</evidence>
<reference evidence="1 2" key="2">
    <citation type="journal article" date="2021" name="Int. J. Syst. Evol. Microbiol.">
        <title>Isolation and Polyphasic Characterization of Desulfuromonas versatilis sp. Nov., an Electrogenic Bacteria Capable of Versatile Metabolism Isolated from a Graphene Oxide-Reducing Enrichment Culture.</title>
        <authorList>
            <person name="Xie L."/>
            <person name="Yoshida N."/>
            <person name="Ishii S."/>
            <person name="Meng L."/>
        </authorList>
    </citation>
    <scope>NUCLEOTIDE SEQUENCE [LARGE SCALE GENOMIC DNA]</scope>
    <source>
        <strain evidence="1 2">NIT-T3</strain>
    </source>
</reference>
<dbReference type="RefSeq" id="WP_221248746.1">
    <property type="nucleotide sequence ID" value="NZ_AP024355.1"/>
</dbReference>
<protein>
    <recommendedName>
        <fullName evidence="3">Ribbon-helix-helix protein CopG domain-containing protein</fullName>
    </recommendedName>
</protein>
<dbReference type="Proteomes" id="UP001319827">
    <property type="component" value="Chromosome"/>
</dbReference>
<evidence type="ECO:0000313" key="2">
    <source>
        <dbReference type="Proteomes" id="UP001319827"/>
    </source>
</evidence>